<name>A0A498RF03_9FIRM</name>
<proteinExistence type="predicted"/>
<evidence type="ECO:0000313" key="2">
    <source>
        <dbReference type="EMBL" id="VBB09585.1"/>
    </source>
</evidence>
<evidence type="ECO:0000313" key="3">
    <source>
        <dbReference type="Proteomes" id="UP000277811"/>
    </source>
</evidence>
<evidence type="ECO:0000256" key="1">
    <source>
        <dbReference type="SAM" id="SignalP"/>
    </source>
</evidence>
<keyword evidence="3" id="KW-1185">Reference proteome</keyword>
<accession>A0A498RF03</accession>
<gene>
    <name evidence="2" type="ORF">LUCI_4880</name>
</gene>
<dbReference type="AlphaFoldDB" id="A0A498RF03"/>
<dbReference type="OrthoDB" id="1681760at2"/>
<organism evidence="2 3">
    <name type="scientific">Lucifera butyrica</name>
    <dbReference type="NCBI Taxonomy" id="1351585"/>
    <lineage>
        <taxon>Bacteria</taxon>
        <taxon>Bacillati</taxon>
        <taxon>Bacillota</taxon>
        <taxon>Negativicutes</taxon>
        <taxon>Veillonellales</taxon>
        <taxon>Veillonellaceae</taxon>
        <taxon>Lucifera</taxon>
    </lineage>
</organism>
<dbReference type="RefSeq" id="WP_122630361.1">
    <property type="nucleotide sequence ID" value="NZ_UPPP01000127.1"/>
</dbReference>
<protein>
    <submittedName>
        <fullName evidence="2">Uncharacterized protein</fullName>
    </submittedName>
</protein>
<keyword evidence="1" id="KW-0732">Signal</keyword>
<dbReference type="EMBL" id="UPPP01000127">
    <property type="protein sequence ID" value="VBB09585.1"/>
    <property type="molecule type" value="Genomic_DNA"/>
</dbReference>
<sequence length="224" mass="24847">MRKIILIVIILSFSLCSTAWANTTKVLERDTFLHPQGWIAGSLKFKEGTSVTLNGQGEVISGTLKNYEDLRPASNGFFAFTGWGTEHRPECIHFKGDTCQIVFNVQGDVVSGQIGEDAEFSIWDNNEPYVTFKYATYIEFDEHGNVKSGTITEDTDFRPLGWRNYLPKGEKAGFLKFKSGTQVFFGPEGQVSTGTIADNLTVNGITYPAGTKLQFSESGYPQKI</sequence>
<reference evidence="2 3" key="1">
    <citation type="submission" date="2018-06" db="EMBL/GenBank/DDBJ databases">
        <authorList>
            <person name="Strepis N."/>
        </authorList>
    </citation>
    <scope>NUCLEOTIDE SEQUENCE [LARGE SCALE GENOMIC DNA]</scope>
    <source>
        <strain evidence="2">LUCI</strain>
    </source>
</reference>
<feature type="chain" id="PRO_5019857626" evidence="1">
    <location>
        <begin position="22"/>
        <end position="224"/>
    </location>
</feature>
<feature type="signal peptide" evidence="1">
    <location>
        <begin position="1"/>
        <end position="21"/>
    </location>
</feature>
<dbReference type="Proteomes" id="UP000277811">
    <property type="component" value="Unassembled WGS sequence"/>
</dbReference>